<protein>
    <submittedName>
        <fullName evidence="1">Uncharacterized protein</fullName>
    </submittedName>
</protein>
<proteinExistence type="predicted"/>
<dbReference type="EMBL" id="LJDB01000001">
    <property type="protein sequence ID" value="ONI43009.1"/>
    <property type="molecule type" value="Genomic_DNA"/>
</dbReference>
<evidence type="ECO:0000313" key="2">
    <source>
        <dbReference type="Proteomes" id="UP000188605"/>
    </source>
</evidence>
<gene>
    <name evidence="1" type="ORF">AN396_00165</name>
</gene>
<accession>A0ACC8XGX6</accession>
<dbReference type="Proteomes" id="UP000188605">
    <property type="component" value="Unassembled WGS sequence"/>
</dbReference>
<organism evidence="1 2">
    <name type="scientific">Candidatus Epulonipiscium fishelsonii</name>
    <dbReference type="NCBI Taxonomy" id="77094"/>
    <lineage>
        <taxon>Bacteria</taxon>
        <taxon>Bacillati</taxon>
        <taxon>Bacillota</taxon>
        <taxon>Clostridia</taxon>
        <taxon>Lachnospirales</taxon>
        <taxon>Lachnospiraceae</taxon>
        <taxon>Candidatus Epulonipiscium</taxon>
    </lineage>
</organism>
<evidence type="ECO:0000313" key="1">
    <source>
        <dbReference type="EMBL" id="ONI43009.1"/>
    </source>
</evidence>
<sequence>MKQKLARKIQIIFGVLMGVILLINNIIQIISIYNLFQEEATDYVHMSSEAATQSFEKWLQEKISVVNTLANELEIKGIPEDNAEFRAYLQQQLEEELGADLVSFCFARETNDNFIYTGNFVPDETFIASERDWYKGAVANRGNITIGEPFYSVGADAMVLTVSKTIEDKNGNLIGVLTSETQLTTARNLINQYSSGDDGSYMMVINGDAEILIHPLEEANPTKDNINKLEGDYEDVLTSELKTIQKCVTRDGDKVYNAMYPIANTDWTLISNYPTKNVTVQLLMELIRLIITVIVSQSLVWVAINIFNKKYIVPITEVAEALKNIKEGNLQIHVTNNSSDAEEINVLLHSVESISEAFKGYIGDISYCLGKFADGDFTFAVNQEYIGDFKAIQTSMQNISTALTKLLRSSTNSAEEVQHGAKQIALSAENLSNYTLEQVSLLEDFKNTTEEITTNILENITEISHSNDLIVEVTQKAEIGKQSMKDMITSMKSISSTTQKISEVIMIIDNLAQQTNILALNAAIESARAGEAGKGFAVVASEVRDLSIKTGEIVKEINNMISESLMSVKKGEDMVEFTSEALENIMKSVNKTSEASKTIKKNSASQKVFVEKLVEGTTNLAAKVEGSSSISQENVAISQELASQADELKNQLNQFKI</sequence>
<comment type="caution">
    <text evidence="1">The sequence shown here is derived from an EMBL/GenBank/DDBJ whole genome shotgun (WGS) entry which is preliminary data.</text>
</comment>
<name>A0ACC8XGX6_9FIRM</name>
<reference evidence="1" key="1">
    <citation type="submission" date="2016-08" db="EMBL/GenBank/DDBJ databases">
        <authorList>
            <person name="Ngugi D.K."/>
            <person name="Miyake S."/>
            <person name="Stingl U."/>
        </authorList>
    </citation>
    <scope>NUCLEOTIDE SEQUENCE</scope>
    <source>
        <strain evidence="1">SCG-B11WGA-EpuloA1</strain>
    </source>
</reference>
<keyword evidence="2" id="KW-1185">Reference proteome</keyword>